<dbReference type="GO" id="GO:0031594">
    <property type="term" value="C:neuromuscular junction"/>
    <property type="evidence" value="ECO:0007669"/>
    <property type="project" value="TreeGrafter"/>
</dbReference>
<dbReference type="AlphaFoldDB" id="A0A6P7FYN4"/>
<dbReference type="GO" id="GO:0099525">
    <property type="term" value="P:presynaptic dense core vesicle exocytosis"/>
    <property type="evidence" value="ECO:0007669"/>
    <property type="project" value="TreeGrafter"/>
</dbReference>
<dbReference type="GO" id="GO:0016081">
    <property type="term" value="P:synaptic vesicle docking"/>
    <property type="evidence" value="ECO:0007669"/>
    <property type="project" value="TreeGrafter"/>
</dbReference>
<feature type="region of interest" description="Disordered" evidence="1">
    <location>
        <begin position="541"/>
        <end position="560"/>
    </location>
</feature>
<feature type="region of interest" description="Disordered" evidence="1">
    <location>
        <begin position="245"/>
        <end position="317"/>
    </location>
</feature>
<dbReference type="InterPro" id="IPR027080">
    <property type="entry name" value="Unc-13"/>
</dbReference>
<feature type="region of interest" description="Disordered" evidence="1">
    <location>
        <begin position="456"/>
        <end position="529"/>
    </location>
</feature>
<reference evidence="3" key="1">
    <citation type="submission" date="2025-08" db="UniProtKB">
        <authorList>
            <consortium name="RefSeq"/>
        </authorList>
    </citation>
    <scope>IDENTIFICATION</scope>
    <source>
        <tissue evidence="3">Whole insect</tissue>
    </source>
</reference>
<dbReference type="GO" id="GO:0098831">
    <property type="term" value="C:presynaptic active zone cytoplasmic component"/>
    <property type="evidence" value="ECO:0007669"/>
    <property type="project" value="TreeGrafter"/>
</dbReference>
<organism evidence="3">
    <name type="scientific">Diabrotica virgifera virgifera</name>
    <name type="common">western corn rootworm</name>
    <dbReference type="NCBI Taxonomy" id="50390"/>
    <lineage>
        <taxon>Eukaryota</taxon>
        <taxon>Metazoa</taxon>
        <taxon>Ecdysozoa</taxon>
        <taxon>Arthropoda</taxon>
        <taxon>Hexapoda</taxon>
        <taxon>Insecta</taxon>
        <taxon>Pterygota</taxon>
        <taxon>Neoptera</taxon>
        <taxon>Endopterygota</taxon>
        <taxon>Coleoptera</taxon>
        <taxon>Polyphaga</taxon>
        <taxon>Cucujiformia</taxon>
        <taxon>Chrysomeloidea</taxon>
        <taxon>Chrysomelidae</taxon>
        <taxon>Galerucinae</taxon>
        <taxon>Diabroticina</taxon>
        <taxon>Diabroticites</taxon>
        <taxon>Diabrotica</taxon>
    </lineage>
</organism>
<name>A0A6P7FYN4_DIAVI</name>
<evidence type="ECO:0000256" key="1">
    <source>
        <dbReference type="SAM" id="MobiDB-lite"/>
    </source>
</evidence>
<dbReference type="GO" id="GO:0016082">
    <property type="term" value="P:synaptic vesicle priming"/>
    <property type="evidence" value="ECO:0007669"/>
    <property type="project" value="TreeGrafter"/>
</dbReference>
<dbReference type="GO" id="GO:0019992">
    <property type="term" value="F:diacylglycerol binding"/>
    <property type="evidence" value="ECO:0007669"/>
    <property type="project" value="InterPro"/>
</dbReference>
<feature type="compositionally biased region" description="Polar residues" evidence="1">
    <location>
        <begin position="271"/>
        <end position="299"/>
    </location>
</feature>
<dbReference type="GO" id="GO:0030672">
    <property type="term" value="C:synaptic vesicle membrane"/>
    <property type="evidence" value="ECO:0007669"/>
    <property type="project" value="TreeGrafter"/>
</dbReference>
<evidence type="ECO:0000259" key="2">
    <source>
        <dbReference type="PROSITE" id="PS50004"/>
    </source>
</evidence>
<dbReference type="InterPro" id="IPR035892">
    <property type="entry name" value="C2_domain_sf"/>
</dbReference>
<feature type="compositionally biased region" description="Polar residues" evidence="1">
    <location>
        <begin position="456"/>
        <end position="468"/>
    </location>
</feature>
<sequence>MMSLLSVTVKKARYVGIQAQQFNTYVTLKLQNVKSTTVTVKGATPCWEQDFLFETNNLDTGLLIEVWSKGMIWDRAIGYHWIPLQTIQYSNEEGIGQWRSLEAELVMRDGEVIGTKMPTGHSLLLDCRFELPFDAENIEAMDLQRKLEMLNNSMSIDQEGRLDNFRRQMIYLGHSHDNHFDNDISAGYSEDSDYTSDLNYPVGQHPNSSASQFRSAAYQINTPQRSLETSRENSSERADTPNAYNQQHVLGPSQNQQHLSPDVHRRHHQHPSTTDPYGTYKSNQHGQNPNNQFQENSTDAEPLFYNSRPHNRKLNRSNYSSNETWLSCESAVYNPSGDSFDAGYYVDANDALVSQYSKARRPSLERQTTLYDDPNYDYSVYSATTVPGYQSLQQNKSVDEFYDTVPYSSQDGRFGQEDEDRQWDSGGYDPYQPPKPRSSKKLPSIPALQNVTNKQLPILPNVQNSDSFSLYDEPMRPMSTGRRRMPQVPNRKTSWRQFSQQSQEDGYKTPESLSHRGASLPPTPTKNSRIIARLSQTLEPTRAMTPGRKLPTPNPNLKGKRNKLLKRTSSADDYAENQLDNGYMRFGAISATENYNEDYNYAYQSTDNLPVVPDVDVYSVPNVVANEKNIAYPQVPTSTTYQNDYYSRSAQNCEYNQTYYNDEMYRKKGLGDVNTNQLIQQNTDSLESRDDELKDSFDTAVSSMNSSMHHIKSIYAEPILDTALTNSLTHNLDIAQKNIINSLPHLGDHQLQQQHQTPFRAIETTTALPSLTVAAQVHNHSGLGLGNGHSTANGKGMLKQQNCVDTGYYGTAQINQLNQHESDKSLLHEEPFLDTEEVIDEYIEEETEDSISYGQNAVNQAIKHDSPLSVIHVENREENGSSEPIIMRSREPSQASVIADPYHPAAVAAMQRAQAGSSSRRSSAEQSYQGYDDPYLNFQRKNGSDAGIPGRRLSVRRSPTTQEEHEDLLEENHLVDDIPVLPVETTLVVPEIQEEELKEQRPQITAQQRWLWAYNKIIMQLDVSTIFFIYLRTF</sequence>
<dbReference type="GO" id="GO:0061789">
    <property type="term" value="P:dense core granule priming"/>
    <property type="evidence" value="ECO:0007669"/>
    <property type="project" value="TreeGrafter"/>
</dbReference>
<gene>
    <name evidence="3" type="primary">LOC114332330</name>
</gene>
<feature type="region of interest" description="Disordered" evidence="1">
    <location>
        <begin position="940"/>
        <end position="962"/>
    </location>
</feature>
<proteinExistence type="predicted"/>
<protein>
    <submittedName>
        <fullName evidence="3">Uncharacterized protein LOC114332330 isoform X2</fullName>
    </submittedName>
</protein>
<feature type="region of interest" description="Disordered" evidence="1">
    <location>
        <begin position="405"/>
        <end position="444"/>
    </location>
</feature>
<dbReference type="PANTHER" id="PTHR10480">
    <property type="entry name" value="PROTEIN UNC-13 HOMOLOG"/>
    <property type="match status" value="1"/>
</dbReference>
<dbReference type="Pfam" id="PF00168">
    <property type="entry name" value="C2"/>
    <property type="match status" value="1"/>
</dbReference>
<feature type="compositionally biased region" description="Polar residues" evidence="1">
    <location>
        <begin position="205"/>
        <end position="215"/>
    </location>
</feature>
<dbReference type="PROSITE" id="PS50004">
    <property type="entry name" value="C2"/>
    <property type="match status" value="1"/>
</dbReference>
<feature type="compositionally biased region" description="Polar residues" evidence="1">
    <location>
        <begin position="245"/>
        <end position="259"/>
    </location>
</feature>
<dbReference type="RefSeq" id="XP_028137928.1">
    <property type="nucleotide sequence ID" value="XM_028282127.1"/>
</dbReference>
<accession>A0A6P7FYN4</accession>
<dbReference type="PANTHER" id="PTHR10480:SF12">
    <property type="entry name" value="UNC-13, ISOFORM E"/>
    <property type="match status" value="1"/>
</dbReference>
<dbReference type="GO" id="GO:0005516">
    <property type="term" value="F:calmodulin binding"/>
    <property type="evidence" value="ECO:0007669"/>
    <property type="project" value="TreeGrafter"/>
</dbReference>
<dbReference type="SUPFAM" id="SSF49562">
    <property type="entry name" value="C2 domain (Calcium/lipid-binding domain, CaLB)"/>
    <property type="match status" value="1"/>
</dbReference>
<dbReference type="GO" id="GO:0017075">
    <property type="term" value="F:syntaxin-1 binding"/>
    <property type="evidence" value="ECO:0007669"/>
    <property type="project" value="TreeGrafter"/>
</dbReference>
<feature type="domain" description="C2" evidence="2">
    <location>
        <begin position="1"/>
        <end position="99"/>
    </location>
</feature>
<dbReference type="GO" id="GO:0043195">
    <property type="term" value="C:terminal bouton"/>
    <property type="evidence" value="ECO:0007669"/>
    <property type="project" value="TreeGrafter"/>
</dbReference>
<dbReference type="Gene3D" id="2.60.40.150">
    <property type="entry name" value="C2 domain"/>
    <property type="match status" value="1"/>
</dbReference>
<evidence type="ECO:0000313" key="3">
    <source>
        <dbReference type="RefSeq" id="XP_028137928.1"/>
    </source>
</evidence>
<dbReference type="GO" id="GO:0035249">
    <property type="term" value="P:synaptic transmission, glutamatergic"/>
    <property type="evidence" value="ECO:0007669"/>
    <property type="project" value="TreeGrafter"/>
</dbReference>
<feature type="compositionally biased region" description="Polar residues" evidence="1">
    <location>
        <begin position="490"/>
        <end position="504"/>
    </location>
</feature>
<dbReference type="InterPro" id="IPR000008">
    <property type="entry name" value="C2_dom"/>
</dbReference>
<dbReference type="GO" id="GO:0042734">
    <property type="term" value="C:presynaptic membrane"/>
    <property type="evidence" value="ECO:0007669"/>
    <property type="project" value="TreeGrafter"/>
</dbReference>
<dbReference type="FunFam" id="2.60.40.150:FF:000031">
    <property type="entry name" value="Protein unc-13 homolog B"/>
    <property type="match status" value="1"/>
</dbReference>
<feature type="region of interest" description="Disordered" evidence="1">
    <location>
        <begin position="195"/>
        <end position="215"/>
    </location>
</feature>
<dbReference type="SMART" id="SM00239">
    <property type="entry name" value="C2"/>
    <property type="match status" value="1"/>
</dbReference>